<protein>
    <submittedName>
        <fullName evidence="9">Methyl-accepting chemotaxis protein</fullName>
    </submittedName>
</protein>
<name>A0A2T4UBK4_9ACTN</name>
<comment type="similarity">
    <text evidence="4">Belongs to the methyl-accepting chemotaxis (MCP) protein family.</text>
</comment>
<feature type="domain" description="Methyl-accepting transducer" evidence="7">
    <location>
        <begin position="528"/>
        <end position="785"/>
    </location>
</feature>
<keyword evidence="6" id="KW-0472">Membrane</keyword>
<organism evidence="9 10">
    <name type="scientific">Paraconexibacter algicola</name>
    <dbReference type="NCBI Taxonomy" id="2133960"/>
    <lineage>
        <taxon>Bacteria</taxon>
        <taxon>Bacillati</taxon>
        <taxon>Actinomycetota</taxon>
        <taxon>Thermoleophilia</taxon>
        <taxon>Solirubrobacterales</taxon>
        <taxon>Paraconexibacteraceae</taxon>
        <taxon>Paraconexibacter</taxon>
    </lineage>
</organism>
<evidence type="ECO:0000256" key="1">
    <source>
        <dbReference type="ARBA" id="ARBA00022692"/>
    </source>
</evidence>
<feature type="domain" description="HAMP" evidence="8">
    <location>
        <begin position="314"/>
        <end position="368"/>
    </location>
</feature>
<evidence type="ECO:0000259" key="7">
    <source>
        <dbReference type="PROSITE" id="PS50111"/>
    </source>
</evidence>
<proteinExistence type="inferred from homology"/>
<dbReference type="PANTHER" id="PTHR32089:SF112">
    <property type="entry name" value="LYSOZYME-LIKE PROTEIN-RELATED"/>
    <property type="match status" value="1"/>
</dbReference>
<dbReference type="RefSeq" id="WP_107571215.1">
    <property type="nucleotide sequence ID" value="NZ_PYYB01000005.1"/>
</dbReference>
<evidence type="ECO:0000313" key="9">
    <source>
        <dbReference type="EMBL" id="PTL54273.1"/>
    </source>
</evidence>
<feature type="domain" description="HAMP" evidence="8">
    <location>
        <begin position="459"/>
        <end position="509"/>
    </location>
</feature>
<dbReference type="CDD" id="cd06225">
    <property type="entry name" value="HAMP"/>
    <property type="match status" value="1"/>
</dbReference>
<evidence type="ECO:0000256" key="6">
    <source>
        <dbReference type="SAM" id="Phobius"/>
    </source>
</evidence>
<reference evidence="9 10" key="1">
    <citation type="submission" date="2018-03" db="EMBL/GenBank/DDBJ databases">
        <title>Aquarubrobacter algicola gen. nov., sp. nov., a novel actinobacterium isolated from shallow eutrophic lake during the end of cyanobacterial harmful algal blooms.</title>
        <authorList>
            <person name="Chun S.J."/>
        </authorList>
    </citation>
    <scope>NUCLEOTIDE SEQUENCE [LARGE SCALE GENOMIC DNA]</scope>
    <source>
        <strain evidence="9 10">Seoho-28</strain>
    </source>
</reference>
<dbReference type="GO" id="GO:0007165">
    <property type="term" value="P:signal transduction"/>
    <property type="evidence" value="ECO:0007669"/>
    <property type="project" value="UniProtKB-KW"/>
</dbReference>
<feature type="transmembrane region" description="Helical" evidence="6">
    <location>
        <begin position="181"/>
        <end position="200"/>
    </location>
</feature>
<dbReference type="Proteomes" id="UP000240739">
    <property type="component" value="Unassembled WGS sequence"/>
</dbReference>
<dbReference type="InterPro" id="IPR004089">
    <property type="entry name" value="MCPsignal_dom"/>
</dbReference>
<dbReference type="OrthoDB" id="2489132at2"/>
<keyword evidence="3 5" id="KW-0807">Transducer</keyword>
<dbReference type="SUPFAM" id="SSF58104">
    <property type="entry name" value="Methyl-accepting chemotaxis protein (MCP) signaling domain"/>
    <property type="match status" value="1"/>
</dbReference>
<evidence type="ECO:0000256" key="3">
    <source>
        <dbReference type="ARBA" id="ARBA00023224"/>
    </source>
</evidence>
<keyword evidence="2 6" id="KW-1133">Transmembrane helix</keyword>
<dbReference type="PANTHER" id="PTHR32089">
    <property type="entry name" value="METHYL-ACCEPTING CHEMOTAXIS PROTEIN MCPB"/>
    <property type="match status" value="1"/>
</dbReference>
<dbReference type="SMART" id="SM00304">
    <property type="entry name" value="HAMP"/>
    <property type="match status" value="4"/>
</dbReference>
<gene>
    <name evidence="9" type="ORF">C7Y72_21230</name>
</gene>
<dbReference type="EMBL" id="PYYB01000005">
    <property type="protein sequence ID" value="PTL54273.1"/>
    <property type="molecule type" value="Genomic_DNA"/>
</dbReference>
<comment type="caution">
    <text evidence="9">The sequence shown here is derived from an EMBL/GenBank/DDBJ whole genome shotgun (WGS) entry which is preliminary data.</text>
</comment>
<dbReference type="GO" id="GO:0004888">
    <property type="term" value="F:transmembrane signaling receptor activity"/>
    <property type="evidence" value="ECO:0007669"/>
    <property type="project" value="InterPro"/>
</dbReference>
<evidence type="ECO:0000256" key="4">
    <source>
        <dbReference type="ARBA" id="ARBA00029447"/>
    </source>
</evidence>
<dbReference type="Gene3D" id="6.10.340.10">
    <property type="match status" value="1"/>
</dbReference>
<keyword evidence="10" id="KW-1185">Reference proteome</keyword>
<dbReference type="PRINTS" id="PR00260">
    <property type="entry name" value="CHEMTRNSDUCR"/>
</dbReference>
<feature type="transmembrane region" description="Helical" evidence="6">
    <location>
        <begin position="15"/>
        <end position="34"/>
    </location>
</feature>
<dbReference type="Pfam" id="PF00672">
    <property type="entry name" value="HAMP"/>
    <property type="match status" value="1"/>
</dbReference>
<dbReference type="GO" id="GO:0016020">
    <property type="term" value="C:membrane"/>
    <property type="evidence" value="ECO:0007669"/>
    <property type="project" value="InterPro"/>
</dbReference>
<dbReference type="PROSITE" id="PS50885">
    <property type="entry name" value="HAMP"/>
    <property type="match status" value="3"/>
</dbReference>
<keyword evidence="1 6" id="KW-0812">Transmembrane</keyword>
<dbReference type="Gene3D" id="1.10.287.950">
    <property type="entry name" value="Methyl-accepting chemotaxis protein"/>
    <property type="match status" value="1"/>
</dbReference>
<accession>A0A2T4UBK4</accession>
<dbReference type="GO" id="GO:0006935">
    <property type="term" value="P:chemotaxis"/>
    <property type="evidence" value="ECO:0007669"/>
    <property type="project" value="InterPro"/>
</dbReference>
<dbReference type="InterPro" id="IPR003660">
    <property type="entry name" value="HAMP_dom"/>
</dbReference>
<evidence type="ECO:0000256" key="2">
    <source>
        <dbReference type="ARBA" id="ARBA00022989"/>
    </source>
</evidence>
<evidence type="ECO:0000259" key="8">
    <source>
        <dbReference type="PROSITE" id="PS50885"/>
    </source>
</evidence>
<sequence>MFSSDTIAGRLRRGFGAVVVLFVLAIAATILFGARSGSAWSDADRASSALSSAQTQTEGTRRQMAAQASYAETGDARYVREFERGVAMAERGAASVEAFGDPEATRIAAGANKADQAHDASVRTELFPAVRERAGIAAIRTAFEKAERMAEQVLAAAVRTQQRFETLRGQSEDSARSASRTATIAGLLAALLAVAVALLVSRRISRDVSSAVGEVRERLGLVRDQAVDGLAEGLRALERGDHAHEVAFDIPPIDSDARDEIGDLCRAVDDIRARTIESVAAYDALRAELADALGTQSCLTDLRARLESLDGHCLTALEDGLQAMSARGDLTVTVTPVTTPLVAADGADVGRLAEIFNAMLAKAQTSIEAYNAMREDLRVALGDHSCLADLEDRLGSLSTNCLADLEAGLQAMSGRGDLGVEVRERTTRLSAQEGTEAGTLAGIFNEMLERAQSSIAAYNDMREDLARVADTASAVAAGDLRVQVTSKGDADTLGNAFAEMTERLSGLVGEVARMASELTVASQTMAGSSDETGRAIGEIATAIGEVALGAERQVRAVESARAATEEMARAGESSARSAQEASDAAVEARQVAERGARTVVEATEAMTTVRAASADVSQAMDGLTQKSGEIGGIVDTITGIAEQTNLLALNAAIEAARAGEQGRGFAVVADEVRKLAEEAQDAAATIGSLIEQIQHETSRAREVVLDGARRTEVGVGTVEEARESFVAIGRSVEHLGARVEAITDEVARIAEGSQRLHTDIADVASVAEQSSAGAQQVSASTEQTTASAHEIAMAAQQLAGRADALEAVVGRFQLAA</sequence>
<evidence type="ECO:0000313" key="10">
    <source>
        <dbReference type="Proteomes" id="UP000240739"/>
    </source>
</evidence>
<dbReference type="InterPro" id="IPR004090">
    <property type="entry name" value="Chemotax_Me-accpt_rcpt"/>
</dbReference>
<evidence type="ECO:0000256" key="5">
    <source>
        <dbReference type="PROSITE-ProRule" id="PRU00284"/>
    </source>
</evidence>
<dbReference type="SMART" id="SM00283">
    <property type="entry name" value="MA"/>
    <property type="match status" value="1"/>
</dbReference>
<dbReference type="AlphaFoldDB" id="A0A2T4UBK4"/>
<feature type="domain" description="HAMP" evidence="8">
    <location>
        <begin position="396"/>
        <end position="456"/>
    </location>
</feature>
<dbReference type="PROSITE" id="PS50111">
    <property type="entry name" value="CHEMOTAXIS_TRANSDUC_2"/>
    <property type="match status" value="1"/>
</dbReference>
<dbReference type="Pfam" id="PF00015">
    <property type="entry name" value="MCPsignal"/>
    <property type="match status" value="1"/>
</dbReference>